<gene>
    <name evidence="5" type="primary">Contig10408.g11097</name>
    <name evidence="5" type="ORF">STYLEM_21019</name>
</gene>
<evidence type="ECO:0000313" key="5">
    <source>
        <dbReference type="EMBL" id="CDW91858.1"/>
    </source>
</evidence>
<dbReference type="GO" id="GO:0051082">
    <property type="term" value="F:unfolded protein binding"/>
    <property type="evidence" value="ECO:0007669"/>
    <property type="project" value="InterPro"/>
</dbReference>
<name>A0A078BE73_STYLE</name>
<comment type="similarity">
    <text evidence="1 3">Belongs to the prefoldin subunit beta family.</text>
</comment>
<evidence type="ECO:0000256" key="2">
    <source>
        <dbReference type="ARBA" id="ARBA00023186"/>
    </source>
</evidence>
<proteinExistence type="inferred from homology"/>
<dbReference type="GO" id="GO:0016272">
    <property type="term" value="C:prefoldin complex"/>
    <property type="evidence" value="ECO:0007669"/>
    <property type="project" value="UniProtKB-UniRule"/>
</dbReference>
<dbReference type="InParanoid" id="A0A078BE73"/>
<keyword evidence="2 3" id="KW-0143">Chaperone</keyword>
<accession>A0A078BE73</accession>
<dbReference type="OMA" id="KFGRAIN"/>
<sequence length="127" mass="14922">MSVKVTRQDTEISREDQQKINAFSKLNMRSHEYRKDIKALKEKLDALQDAEQMIEESFGEGLKLQIGEALIDVDEETATKYQQKIMEETQEELEKLQDQLDEIENEMKNLKSYLYARFGTAINLEEE</sequence>
<dbReference type="GO" id="GO:0005737">
    <property type="term" value="C:cytoplasm"/>
    <property type="evidence" value="ECO:0007669"/>
    <property type="project" value="TreeGrafter"/>
</dbReference>
<dbReference type="Proteomes" id="UP000039865">
    <property type="component" value="Unassembled WGS sequence"/>
</dbReference>
<keyword evidence="6" id="KW-1185">Reference proteome</keyword>
<dbReference type="InterPro" id="IPR016661">
    <property type="entry name" value="PFDN4"/>
</dbReference>
<keyword evidence="4" id="KW-0175">Coiled coil</keyword>
<evidence type="ECO:0000256" key="1">
    <source>
        <dbReference type="ARBA" id="ARBA00008045"/>
    </source>
</evidence>
<evidence type="ECO:0000313" key="6">
    <source>
        <dbReference type="Proteomes" id="UP000039865"/>
    </source>
</evidence>
<dbReference type="OrthoDB" id="10250441at2759"/>
<dbReference type="GO" id="GO:0006457">
    <property type="term" value="P:protein folding"/>
    <property type="evidence" value="ECO:0007669"/>
    <property type="project" value="UniProtKB-UniRule"/>
</dbReference>
<dbReference type="PIRSF" id="PIRSF016477">
    <property type="entry name" value="Prefoldin_subunit_4"/>
    <property type="match status" value="1"/>
</dbReference>
<dbReference type="CDD" id="cd23165">
    <property type="entry name" value="Prefoldin_4"/>
    <property type="match status" value="1"/>
</dbReference>
<dbReference type="InterPro" id="IPR002777">
    <property type="entry name" value="PFD_beta-like"/>
</dbReference>
<evidence type="ECO:0000256" key="4">
    <source>
        <dbReference type="SAM" id="Coils"/>
    </source>
</evidence>
<protein>
    <recommendedName>
        <fullName evidence="3">Prefoldin subunit 4</fullName>
    </recommendedName>
</protein>
<evidence type="ECO:0000256" key="3">
    <source>
        <dbReference type="PIRNR" id="PIRNR016477"/>
    </source>
</evidence>
<organism evidence="5 6">
    <name type="scientific">Stylonychia lemnae</name>
    <name type="common">Ciliate</name>
    <dbReference type="NCBI Taxonomy" id="5949"/>
    <lineage>
        <taxon>Eukaryota</taxon>
        <taxon>Sar</taxon>
        <taxon>Alveolata</taxon>
        <taxon>Ciliophora</taxon>
        <taxon>Intramacronucleata</taxon>
        <taxon>Spirotrichea</taxon>
        <taxon>Stichotrichia</taxon>
        <taxon>Sporadotrichida</taxon>
        <taxon>Oxytrichidae</taxon>
        <taxon>Stylonychinae</taxon>
        <taxon>Stylonychia</taxon>
    </lineage>
</organism>
<dbReference type="AlphaFoldDB" id="A0A078BE73"/>
<reference evidence="5 6" key="1">
    <citation type="submission" date="2014-06" db="EMBL/GenBank/DDBJ databases">
        <authorList>
            <person name="Swart Estienne"/>
        </authorList>
    </citation>
    <scope>NUCLEOTIDE SEQUENCE [LARGE SCALE GENOMIC DNA]</scope>
    <source>
        <strain evidence="5 6">130c</strain>
    </source>
</reference>
<feature type="coiled-coil region" evidence="4">
    <location>
        <begin position="23"/>
        <end position="113"/>
    </location>
</feature>
<dbReference type="EMBL" id="CCKQ01019827">
    <property type="protein sequence ID" value="CDW91858.1"/>
    <property type="molecule type" value="Genomic_DNA"/>
</dbReference>
<dbReference type="Pfam" id="PF01920">
    <property type="entry name" value="Prefoldin_2"/>
    <property type="match status" value="1"/>
</dbReference>
<dbReference type="PANTHER" id="PTHR21100:SF9">
    <property type="entry name" value="PREFOLDIN SUBUNIT 4"/>
    <property type="match status" value="1"/>
</dbReference>
<comment type="function">
    <text evidence="3">Binds specifically to cytosolic chaperonin (c-CPN) and transfers target proteins to it. Binds to nascent polypeptide chain and promotes folding in an environment in which there are many competing pathways for nonnative proteins.</text>
</comment>
<comment type="subunit">
    <text evidence="3">Heterohexamer of two PFD-alpha type and four PFD-beta type subunits.</text>
</comment>
<dbReference type="PANTHER" id="PTHR21100">
    <property type="entry name" value="PREFOLDIN SUBUNIT 4"/>
    <property type="match status" value="1"/>
</dbReference>